<dbReference type="PANTHER" id="PTHR24421:SF10">
    <property type="entry name" value="NITRATE_NITRITE SENSOR PROTEIN NARQ"/>
    <property type="match status" value="1"/>
</dbReference>
<dbReference type="SUPFAM" id="SSF55785">
    <property type="entry name" value="PYP-like sensor domain (PAS domain)"/>
    <property type="match status" value="1"/>
</dbReference>
<keyword evidence="7" id="KW-0004">4Fe-4S</keyword>
<evidence type="ECO:0000256" key="17">
    <source>
        <dbReference type="ARBA" id="ARBA00023004"/>
    </source>
</evidence>
<dbReference type="GO" id="GO:0051539">
    <property type="term" value="F:4 iron, 4 sulfur cluster binding"/>
    <property type="evidence" value="ECO:0007669"/>
    <property type="project" value="UniProtKB-KW"/>
</dbReference>
<dbReference type="Proteomes" id="UP000199116">
    <property type="component" value="Unassembled WGS sequence"/>
</dbReference>
<keyword evidence="11 23" id="KW-0812">Transmembrane</keyword>
<evidence type="ECO:0000256" key="7">
    <source>
        <dbReference type="ARBA" id="ARBA00022485"/>
    </source>
</evidence>
<evidence type="ECO:0000256" key="21">
    <source>
        <dbReference type="ARBA" id="ARBA00024827"/>
    </source>
</evidence>
<evidence type="ECO:0000256" key="4">
    <source>
        <dbReference type="ARBA" id="ARBA00004496"/>
    </source>
</evidence>
<keyword evidence="8" id="KW-0963">Cytoplasm</keyword>
<evidence type="ECO:0000256" key="14">
    <source>
        <dbReference type="ARBA" id="ARBA00022777"/>
    </source>
</evidence>
<evidence type="ECO:0000256" key="11">
    <source>
        <dbReference type="ARBA" id="ARBA00022692"/>
    </source>
</evidence>
<dbReference type="PRINTS" id="PR00344">
    <property type="entry name" value="BCTRLSENSOR"/>
</dbReference>
<evidence type="ECO:0000256" key="16">
    <source>
        <dbReference type="ARBA" id="ARBA00022989"/>
    </source>
</evidence>
<evidence type="ECO:0000256" key="2">
    <source>
        <dbReference type="ARBA" id="ARBA00001966"/>
    </source>
</evidence>
<dbReference type="InterPro" id="IPR011712">
    <property type="entry name" value="Sig_transdc_His_kin_sub3_dim/P"/>
</dbReference>
<dbReference type="Pfam" id="PF13675">
    <property type="entry name" value="PilJ"/>
    <property type="match status" value="1"/>
</dbReference>
<evidence type="ECO:0000256" key="12">
    <source>
        <dbReference type="ARBA" id="ARBA00022723"/>
    </source>
</evidence>
<dbReference type="RefSeq" id="WP_093305613.1">
    <property type="nucleotide sequence ID" value="NZ_FOOH01000020.1"/>
</dbReference>
<dbReference type="SUPFAM" id="SSF55874">
    <property type="entry name" value="ATPase domain of HSP90 chaperone/DNA topoisomerase II/histidine kinase"/>
    <property type="match status" value="1"/>
</dbReference>
<dbReference type="InterPro" id="IPR000700">
    <property type="entry name" value="PAS-assoc_C"/>
</dbReference>
<evidence type="ECO:0000256" key="3">
    <source>
        <dbReference type="ARBA" id="ARBA00004141"/>
    </source>
</evidence>
<dbReference type="Pfam" id="PF02518">
    <property type="entry name" value="HATPase_c"/>
    <property type="match status" value="1"/>
</dbReference>
<evidence type="ECO:0000256" key="13">
    <source>
        <dbReference type="ARBA" id="ARBA00022741"/>
    </source>
</evidence>
<dbReference type="GO" id="GO:0005737">
    <property type="term" value="C:cytoplasm"/>
    <property type="evidence" value="ECO:0007669"/>
    <property type="project" value="UniProtKB-SubCell"/>
</dbReference>
<protein>
    <recommendedName>
        <fullName evidence="6">Oxygen sensor histidine kinase NreB</fullName>
        <ecNumber evidence="5">2.7.13.3</ecNumber>
    </recommendedName>
    <alternativeName>
        <fullName evidence="22">Nitrogen regulation protein B</fullName>
    </alternativeName>
</protein>
<keyword evidence="20 23" id="KW-0472">Membrane</keyword>
<evidence type="ECO:0000256" key="8">
    <source>
        <dbReference type="ARBA" id="ARBA00022490"/>
    </source>
</evidence>
<dbReference type="GO" id="GO:0005524">
    <property type="term" value="F:ATP binding"/>
    <property type="evidence" value="ECO:0007669"/>
    <property type="project" value="UniProtKB-KW"/>
</dbReference>
<keyword evidence="16 23" id="KW-1133">Transmembrane helix</keyword>
<dbReference type="Pfam" id="PF07730">
    <property type="entry name" value="HisKA_3"/>
    <property type="match status" value="1"/>
</dbReference>
<keyword evidence="9" id="KW-0597">Phosphoprotein</keyword>
<keyword evidence="10" id="KW-0808">Transferase</keyword>
<accession>A0A1I2NDI7</accession>
<dbReference type="EC" id="2.7.13.3" evidence="5"/>
<dbReference type="PROSITE" id="PS50109">
    <property type="entry name" value="HIS_KIN"/>
    <property type="match status" value="1"/>
</dbReference>
<evidence type="ECO:0000256" key="15">
    <source>
        <dbReference type="ARBA" id="ARBA00022840"/>
    </source>
</evidence>
<evidence type="ECO:0000313" key="26">
    <source>
        <dbReference type="EMBL" id="SFG01608.1"/>
    </source>
</evidence>
<reference evidence="27" key="1">
    <citation type="submission" date="2016-10" db="EMBL/GenBank/DDBJ databases">
        <authorList>
            <person name="Varghese N."/>
            <person name="Submissions S."/>
        </authorList>
    </citation>
    <scope>NUCLEOTIDE SEQUENCE [LARGE SCALE GENOMIC DNA]</scope>
    <source>
        <strain evidence="27">DSM 23515</strain>
    </source>
</reference>
<evidence type="ECO:0000313" key="27">
    <source>
        <dbReference type="Proteomes" id="UP000199116"/>
    </source>
</evidence>
<keyword evidence="15" id="KW-0067">ATP-binding</keyword>
<evidence type="ECO:0000256" key="22">
    <source>
        <dbReference type="ARBA" id="ARBA00030800"/>
    </source>
</evidence>
<dbReference type="GO" id="GO:0046983">
    <property type="term" value="F:protein dimerization activity"/>
    <property type="evidence" value="ECO:0007669"/>
    <property type="project" value="InterPro"/>
</dbReference>
<proteinExistence type="predicted"/>
<name>A0A1I2NDI7_9FLAO</name>
<evidence type="ECO:0000259" key="25">
    <source>
        <dbReference type="PROSITE" id="PS50113"/>
    </source>
</evidence>
<evidence type="ECO:0000256" key="10">
    <source>
        <dbReference type="ARBA" id="ARBA00022679"/>
    </source>
</evidence>
<dbReference type="InterPro" id="IPR035965">
    <property type="entry name" value="PAS-like_dom_sf"/>
</dbReference>
<dbReference type="InterPro" id="IPR029095">
    <property type="entry name" value="NarX-like_N"/>
</dbReference>
<keyword evidence="14" id="KW-0418">Kinase</keyword>
<keyword evidence="17" id="KW-0408">Iron</keyword>
<dbReference type="InterPro" id="IPR050482">
    <property type="entry name" value="Sensor_HK_TwoCompSys"/>
</dbReference>
<dbReference type="EMBL" id="FOOH01000020">
    <property type="protein sequence ID" value="SFG01608.1"/>
    <property type="molecule type" value="Genomic_DNA"/>
</dbReference>
<dbReference type="CDD" id="cd16917">
    <property type="entry name" value="HATPase_UhpB-NarQ-NarX-like"/>
    <property type="match status" value="1"/>
</dbReference>
<evidence type="ECO:0000256" key="9">
    <source>
        <dbReference type="ARBA" id="ARBA00022553"/>
    </source>
</evidence>
<dbReference type="InterPro" id="IPR036890">
    <property type="entry name" value="HATPase_C_sf"/>
</dbReference>
<evidence type="ECO:0000256" key="6">
    <source>
        <dbReference type="ARBA" id="ARBA00017322"/>
    </source>
</evidence>
<keyword evidence="13" id="KW-0547">Nucleotide-binding</keyword>
<keyword evidence="19" id="KW-0411">Iron-sulfur</keyword>
<evidence type="ECO:0000256" key="5">
    <source>
        <dbReference type="ARBA" id="ARBA00012438"/>
    </source>
</evidence>
<gene>
    <name evidence="26" type="ORF">SAMN04488033_12049</name>
</gene>
<feature type="transmembrane region" description="Helical" evidence="23">
    <location>
        <begin position="20"/>
        <end position="41"/>
    </location>
</feature>
<dbReference type="InterPro" id="IPR003594">
    <property type="entry name" value="HATPase_dom"/>
</dbReference>
<comment type="subcellular location">
    <subcellularLocation>
        <location evidence="4">Cytoplasm</location>
    </subcellularLocation>
    <subcellularLocation>
        <location evidence="3">Membrane</location>
        <topology evidence="3">Multi-pass membrane protein</topology>
    </subcellularLocation>
</comment>
<dbReference type="InterPro" id="IPR004358">
    <property type="entry name" value="Sig_transdc_His_kin-like_C"/>
</dbReference>
<dbReference type="AlphaFoldDB" id="A0A1I2NDI7"/>
<dbReference type="InterPro" id="IPR000014">
    <property type="entry name" value="PAS"/>
</dbReference>
<dbReference type="GO" id="GO:0046872">
    <property type="term" value="F:metal ion binding"/>
    <property type="evidence" value="ECO:0007669"/>
    <property type="project" value="UniProtKB-KW"/>
</dbReference>
<comment type="cofactor">
    <cofactor evidence="2">
        <name>[4Fe-4S] cluster</name>
        <dbReference type="ChEBI" id="CHEBI:49883"/>
    </cofactor>
</comment>
<keyword evidence="27" id="KW-1185">Reference proteome</keyword>
<evidence type="ECO:0000256" key="20">
    <source>
        <dbReference type="ARBA" id="ARBA00023136"/>
    </source>
</evidence>
<comment type="function">
    <text evidence="21">Member of the two-component regulatory system NreB/NreC involved in the control of dissimilatory nitrate/nitrite reduction in response to oxygen. NreB functions as a direct oxygen sensor histidine kinase which is autophosphorylated, in the absence of oxygen, probably at the conserved histidine residue, and transfers its phosphate group probably to a conserved aspartate residue of NreC. NreB/NreC activates the expression of the nitrate (narGHJI) and nitrite (nir) reductase operons, as well as the putative nitrate transporter gene narT.</text>
</comment>
<keyword evidence="12" id="KW-0479">Metal-binding</keyword>
<comment type="catalytic activity">
    <reaction evidence="1">
        <text>ATP + protein L-histidine = ADP + protein N-phospho-L-histidine.</text>
        <dbReference type="EC" id="2.7.13.3"/>
    </reaction>
</comment>
<dbReference type="Gene3D" id="3.30.565.10">
    <property type="entry name" value="Histidine kinase-like ATPase, C-terminal domain"/>
    <property type="match status" value="1"/>
</dbReference>
<dbReference type="GO" id="GO:0016020">
    <property type="term" value="C:membrane"/>
    <property type="evidence" value="ECO:0007669"/>
    <property type="project" value="UniProtKB-SubCell"/>
</dbReference>
<evidence type="ECO:0000256" key="23">
    <source>
        <dbReference type="SAM" id="Phobius"/>
    </source>
</evidence>
<evidence type="ECO:0000256" key="18">
    <source>
        <dbReference type="ARBA" id="ARBA00023012"/>
    </source>
</evidence>
<dbReference type="Gene3D" id="3.30.450.20">
    <property type="entry name" value="PAS domain"/>
    <property type="match status" value="1"/>
</dbReference>
<keyword evidence="18" id="KW-0902">Two-component regulatory system</keyword>
<sequence>MASHSSLDQHTFIKLRKLYILALTAIALSVIISQLFIGKFLEEQEGDSKLINISGRQRMLSQKLTKESLLLLETESINERKKIAQNLEESLTRWTHSHEVLQNGSDSLNIASAQSDEIEEKFSKIQPYYERIRAASQSLLLKIDENSGRPVEDFSAEITEIKENEDNFLGLMDAIVNQYDEEAHTRVEQLQNLELFLTIFTLSILLLEFFFIFLPTAKGVKNNIKNLMHAESRAVKMARDADAISEAREKSVKELRALGQAMDQILLFARITPNGDVLHIGDRFSKLFQYKKFNMETKFSEILSPKENEQLNIEKLISAHKRSGWQGEVKATTKDKKDIWLELSIVPFQPEKDKTELTIIGVDITKNKEAQLKIEELTRKSYEEKMRQQGLIAKKIIENQENEQNRIAKDIHDGIGQMLTGLKYNLESIDFKYPEKAENKIENLKELSTRIIQGVRAATFNLTPPELTDHGIVPALQKLTEELSKLTGKNIILFNKTGFSKRLGNITEINLYRITQEAVNNAIKYAESTHIIVSVSHSKEILSISIEDNGKGFDQESIASEKSGNRGMGLTFMKERVKFIDSRLFINSSPGEGTRVTLNLPLKQD</sequence>
<dbReference type="SMART" id="SM00387">
    <property type="entry name" value="HATPase_c"/>
    <property type="match status" value="1"/>
</dbReference>
<dbReference type="PROSITE" id="PS50113">
    <property type="entry name" value="PAC"/>
    <property type="match status" value="1"/>
</dbReference>
<evidence type="ECO:0000256" key="19">
    <source>
        <dbReference type="ARBA" id="ARBA00023014"/>
    </source>
</evidence>
<dbReference type="Gene3D" id="1.20.5.1930">
    <property type="match status" value="1"/>
</dbReference>
<dbReference type="Pfam" id="PF13426">
    <property type="entry name" value="PAS_9"/>
    <property type="match status" value="1"/>
</dbReference>
<feature type="domain" description="Histidine kinase" evidence="24">
    <location>
        <begin position="511"/>
        <end position="604"/>
    </location>
</feature>
<evidence type="ECO:0000259" key="24">
    <source>
        <dbReference type="PROSITE" id="PS50109"/>
    </source>
</evidence>
<dbReference type="GO" id="GO:0000155">
    <property type="term" value="F:phosphorelay sensor kinase activity"/>
    <property type="evidence" value="ECO:0007669"/>
    <property type="project" value="InterPro"/>
</dbReference>
<organism evidence="26 27">
    <name type="scientific">Salegentibacter agarivorans</name>
    <dbReference type="NCBI Taxonomy" id="345907"/>
    <lineage>
        <taxon>Bacteria</taxon>
        <taxon>Pseudomonadati</taxon>
        <taxon>Bacteroidota</taxon>
        <taxon>Flavobacteriia</taxon>
        <taxon>Flavobacteriales</taxon>
        <taxon>Flavobacteriaceae</taxon>
        <taxon>Salegentibacter</taxon>
    </lineage>
</organism>
<dbReference type="InterPro" id="IPR005467">
    <property type="entry name" value="His_kinase_dom"/>
</dbReference>
<dbReference type="PANTHER" id="PTHR24421">
    <property type="entry name" value="NITRATE/NITRITE SENSOR PROTEIN NARX-RELATED"/>
    <property type="match status" value="1"/>
</dbReference>
<feature type="domain" description="PAC" evidence="25">
    <location>
        <begin position="325"/>
        <end position="376"/>
    </location>
</feature>
<feature type="transmembrane region" description="Helical" evidence="23">
    <location>
        <begin position="195"/>
        <end position="214"/>
    </location>
</feature>
<evidence type="ECO:0000256" key="1">
    <source>
        <dbReference type="ARBA" id="ARBA00000085"/>
    </source>
</evidence>